<dbReference type="EMBL" id="HG994364">
    <property type="protein sequence ID" value="CAF2315163.1"/>
    <property type="molecule type" value="Genomic_DNA"/>
</dbReference>
<organism evidence="2">
    <name type="scientific">Brassica napus</name>
    <name type="common">Rape</name>
    <dbReference type="NCBI Taxonomy" id="3708"/>
    <lineage>
        <taxon>Eukaryota</taxon>
        <taxon>Viridiplantae</taxon>
        <taxon>Streptophyta</taxon>
        <taxon>Embryophyta</taxon>
        <taxon>Tracheophyta</taxon>
        <taxon>Spermatophyta</taxon>
        <taxon>Magnoliopsida</taxon>
        <taxon>eudicotyledons</taxon>
        <taxon>Gunneridae</taxon>
        <taxon>Pentapetalae</taxon>
        <taxon>rosids</taxon>
        <taxon>malvids</taxon>
        <taxon>Brassicales</taxon>
        <taxon>Brassicaceae</taxon>
        <taxon>Brassiceae</taxon>
        <taxon>Brassica</taxon>
    </lineage>
</organism>
<keyword evidence="1" id="KW-0812">Transmembrane</keyword>
<feature type="transmembrane region" description="Helical" evidence="1">
    <location>
        <begin position="89"/>
        <end position="109"/>
    </location>
</feature>
<proteinExistence type="predicted"/>
<protein>
    <submittedName>
        <fullName evidence="2">(rape) hypothetical protein</fullName>
    </submittedName>
</protein>
<sequence length="121" mass="13434">MDQQPEPVTYVCRGNHLLPLIEKFESELNNTICIESVKDGSFVILKGLNFRSFNNRLVSGYDFLWAAETDQLGLVQAVFVAWSCSTSGLVLFKLLLLLVLGAFAIIGLVQAQDQQGIHFLS</sequence>
<keyword evidence="1" id="KW-0472">Membrane</keyword>
<dbReference type="AlphaFoldDB" id="A0A817BEQ2"/>
<gene>
    <name evidence="2" type="ORF">DARMORV10_A10P05360.1</name>
</gene>
<accession>A0A817BEQ2</accession>
<evidence type="ECO:0000313" key="2">
    <source>
        <dbReference type="EMBL" id="CAF2315163.1"/>
    </source>
</evidence>
<name>A0A817BEQ2_BRANA</name>
<dbReference type="Proteomes" id="UP001295469">
    <property type="component" value="Chromosome A10"/>
</dbReference>
<reference evidence="2" key="1">
    <citation type="submission" date="2021-01" db="EMBL/GenBank/DDBJ databases">
        <authorList>
            <consortium name="Genoscope - CEA"/>
            <person name="William W."/>
        </authorList>
    </citation>
    <scope>NUCLEOTIDE SEQUENCE</scope>
</reference>
<evidence type="ECO:0000256" key="1">
    <source>
        <dbReference type="SAM" id="Phobius"/>
    </source>
</evidence>
<keyword evidence="1" id="KW-1133">Transmembrane helix</keyword>